<name>A0ABT1R5C7_9HYPH</name>
<sequence>MDTTKESVSDTVPERGRSRTGGRSGRVEQRANAAAPRKPFISRKLAPFEILNEEGLNLIEGNADRLLKEIGMEFHDDPEILDIFRNAGADVQGTRVRFEPGMCRKIIQATAPREFQQHARNPANTVTIGGNNTVLCPAWGPPFVHDLDRGRRYATYADFQDLIKIHQMIPHLHHSGGVVCEPVDLPANKRHLDMLYAHIRHSDRCFMGAFIGGMRAQDAVDMAKIVFGEAFVANNAVLYNVSNTNAPLVLDANMSGSLKVYARNNQPVACTPWTLAGAMSPVTVAGTVAQVLAEALATLCLVQLINPGAPCLMGSFASTISMQSGAPTFGTPEAAKMVLACGQLARRLGVPFHTVGTLSASKVPDAQAEQEATWGLMMSMLAGANIVNHATGWLEGGLVTGYEKTVIDADLCGKISAFFDGIDLSENAQALDAIAAVGPGSHFLGSAHTQSNFMSAFYLSTIADNNSFEQWSSEGGLDAAQRANRKWKQLLESYQDPGLDPAIDEALQAFIARRKGSMPDQNYY</sequence>
<dbReference type="Gene3D" id="3.20.20.480">
    <property type="entry name" value="Trimethylamine methyltransferase-like"/>
    <property type="match status" value="1"/>
</dbReference>
<evidence type="ECO:0000313" key="7">
    <source>
        <dbReference type="Proteomes" id="UP000996601"/>
    </source>
</evidence>
<comment type="caution">
    <text evidence="6">The sequence shown here is derived from an EMBL/GenBank/DDBJ whole genome shotgun (WGS) entry which is preliminary data.</text>
</comment>
<dbReference type="EC" id="2.1.1.-" evidence="4"/>
<dbReference type="RefSeq" id="WP_256116601.1">
    <property type="nucleotide sequence ID" value="NZ_WHSB02000003.1"/>
</dbReference>
<evidence type="ECO:0000256" key="3">
    <source>
        <dbReference type="ARBA" id="ARBA00022679"/>
    </source>
</evidence>
<dbReference type="EMBL" id="WHSB02000003">
    <property type="protein sequence ID" value="MCQ4630366.1"/>
    <property type="molecule type" value="Genomic_DNA"/>
</dbReference>
<keyword evidence="2 6" id="KW-0489">Methyltransferase</keyword>
<organism evidence="6 7">
    <name type="scientific">Shinella lacus</name>
    <dbReference type="NCBI Taxonomy" id="2654216"/>
    <lineage>
        <taxon>Bacteria</taxon>
        <taxon>Pseudomonadati</taxon>
        <taxon>Pseudomonadota</taxon>
        <taxon>Alphaproteobacteria</taxon>
        <taxon>Hyphomicrobiales</taxon>
        <taxon>Rhizobiaceae</taxon>
        <taxon>Shinella</taxon>
    </lineage>
</organism>
<evidence type="ECO:0000256" key="1">
    <source>
        <dbReference type="ARBA" id="ARBA00007137"/>
    </source>
</evidence>
<evidence type="ECO:0000256" key="2">
    <source>
        <dbReference type="ARBA" id="ARBA00022603"/>
    </source>
</evidence>
<dbReference type="Proteomes" id="UP000996601">
    <property type="component" value="Unassembled WGS sequence"/>
</dbReference>
<gene>
    <name evidence="6" type="ORF">GB927_009985</name>
</gene>
<dbReference type="Pfam" id="PF06253">
    <property type="entry name" value="MTTB"/>
    <property type="match status" value="1"/>
</dbReference>
<accession>A0ABT1R5C7</accession>
<evidence type="ECO:0000256" key="5">
    <source>
        <dbReference type="SAM" id="MobiDB-lite"/>
    </source>
</evidence>
<feature type="compositionally biased region" description="Basic and acidic residues" evidence="5">
    <location>
        <begin position="1"/>
        <end position="17"/>
    </location>
</feature>
<keyword evidence="3 4" id="KW-0808">Transferase</keyword>
<protein>
    <recommendedName>
        <fullName evidence="4">Methyltransferase</fullName>
        <ecNumber evidence="4">2.1.1.-</ecNumber>
    </recommendedName>
</protein>
<dbReference type="InterPro" id="IPR038601">
    <property type="entry name" value="MttB-like_sf"/>
</dbReference>
<dbReference type="InterPro" id="IPR010426">
    <property type="entry name" value="MTTB_MeTrfase"/>
</dbReference>
<evidence type="ECO:0000256" key="4">
    <source>
        <dbReference type="PIRNR" id="PIRNR037567"/>
    </source>
</evidence>
<dbReference type="GO" id="GO:0032259">
    <property type="term" value="P:methylation"/>
    <property type="evidence" value="ECO:0007669"/>
    <property type="project" value="UniProtKB-KW"/>
</dbReference>
<proteinExistence type="inferred from homology"/>
<feature type="region of interest" description="Disordered" evidence="5">
    <location>
        <begin position="1"/>
        <end position="36"/>
    </location>
</feature>
<comment type="similarity">
    <text evidence="1 4">Belongs to the trimethylamine methyltransferase family.</text>
</comment>
<dbReference type="GO" id="GO:0008168">
    <property type="term" value="F:methyltransferase activity"/>
    <property type="evidence" value="ECO:0007669"/>
    <property type="project" value="UniProtKB-KW"/>
</dbReference>
<dbReference type="PIRSF" id="PIRSF037567">
    <property type="entry name" value="MTTB_MeTrfase"/>
    <property type="match status" value="1"/>
</dbReference>
<reference evidence="6" key="1">
    <citation type="submission" date="2021-07" db="EMBL/GenBank/DDBJ databases">
        <title>Shinella sp. nov., a novel member of the genus Shinella from water.</title>
        <authorList>
            <person name="Deng Y."/>
        </authorList>
    </citation>
    <scope>NUCLEOTIDE SEQUENCE</scope>
    <source>
        <strain evidence="6">CPCC 100929</strain>
    </source>
</reference>
<keyword evidence="7" id="KW-1185">Reference proteome</keyword>
<evidence type="ECO:0000313" key="6">
    <source>
        <dbReference type="EMBL" id="MCQ4630366.1"/>
    </source>
</evidence>